<feature type="domain" description="PEP-utilising enzyme mobile" evidence="1">
    <location>
        <begin position="36"/>
        <end position="107"/>
    </location>
</feature>
<dbReference type="InterPro" id="IPR036637">
    <property type="entry name" value="Phosphohistidine_dom_sf"/>
</dbReference>
<dbReference type="Pfam" id="PF00391">
    <property type="entry name" value="PEP-utilizers"/>
    <property type="match status" value="1"/>
</dbReference>
<evidence type="ECO:0000259" key="1">
    <source>
        <dbReference type="Pfam" id="PF00391"/>
    </source>
</evidence>
<dbReference type="Proteomes" id="UP000178127">
    <property type="component" value="Unassembled WGS sequence"/>
</dbReference>
<evidence type="ECO:0000313" key="2">
    <source>
        <dbReference type="EMBL" id="OGC54661.1"/>
    </source>
</evidence>
<dbReference type="STRING" id="1802620.A3D91_03555"/>
<name>A0A1F4VBM6_UNCKA</name>
<dbReference type="SUPFAM" id="SSF52009">
    <property type="entry name" value="Phosphohistidine domain"/>
    <property type="match status" value="1"/>
</dbReference>
<dbReference type="InterPro" id="IPR051549">
    <property type="entry name" value="PEP_Utilizing_Enz"/>
</dbReference>
<dbReference type="GO" id="GO:0016772">
    <property type="term" value="F:transferase activity, transferring phosphorus-containing groups"/>
    <property type="evidence" value="ECO:0007669"/>
    <property type="project" value="InterPro"/>
</dbReference>
<dbReference type="AlphaFoldDB" id="A0A1F4VBM6"/>
<dbReference type="Gene3D" id="3.50.30.10">
    <property type="entry name" value="Phosphohistidine domain"/>
    <property type="match status" value="1"/>
</dbReference>
<protein>
    <recommendedName>
        <fullName evidence="1">PEP-utilising enzyme mobile domain-containing protein</fullName>
    </recommendedName>
</protein>
<comment type="caution">
    <text evidence="2">The sequence shown here is derived from an EMBL/GenBank/DDBJ whole genome shotgun (WGS) entry which is preliminary data.</text>
</comment>
<dbReference type="PANTHER" id="PTHR43615:SF1">
    <property type="entry name" value="PPDK_N DOMAIN-CONTAINING PROTEIN"/>
    <property type="match status" value="1"/>
</dbReference>
<organism evidence="2 3">
    <name type="scientific">candidate division WWE3 bacterium RIFCSPHIGHO2_02_FULL_38_14</name>
    <dbReference type="NCBI Taxonomy" id="1802620"/>
    <lineage>
        <taxon>Bacteria</taxon>
        <taxon>Katanobacteria</taxon>
    </lineage>
</organism>
<reference evidence="2 3" key="1">
    <citation type="journal article" date="2016" name="Nat. Commun.">
        <title>Thousands of microbial genomes shed light on interconnected biogeochemical processes in an aquifer system.</title>
        <authorList>
            <person name="Anantharaman K."/>
            <person name="Brown C.T."/>
            <person name="Hug L.A."/>
            <person name="Sharon I."/>
            <person name="Castelle C.J."/>
            <person name="Probst A.J."/>
            <person name="Thomas B.C."/>
            <person name="Singh A."/>
            <person name="Wilkins M.J."/>
            <person name="Karaoz U."/>
            <person name="Brodie E.L."/>
            <person name="Williams K.H."/>
            <person name="Hubbard S.S."/>
            <person name="Banfield J.F."/>
        </authorList>
    </citation>
    <scope>NUCLEOTIDE SEQUENCE [LARGE SCALE GENOMIC DNA]</scope>
</reference>
<gene>
    <name evidence="2" type="ORF">A3D91_03555</name>
</gene>
<accession>A0A1F4VBM6</accession>
<sequence>MGGTKEMKQIKGLSGSRGLVTGKAKVILDIENLKKFEKGDILITVSTSPQWTPIIRFASAIVTDIGGSLSHAAIISREFGIPAVVGTQEATKLIKDGQKVTVNGTAGVVEIL</sequence>
<dbReference type="InterPro" id="IPR008279">
    <property type="entry name" value="PEP-util_enz_mobile_dom"/>
</dbReference>
<evidence type="ECO:0000313" key="3">
    <source>
        <dbReference type="Proteomes" id="UP000178127"/>
    </source>
</evidence>
<dbReference type="EMBL" id="MEVD01000001">
    <property type="protein sequence ID" value="OGC54661.1"/>
    <property type="molecule type" value="Genomic_DNA"/>
</dbReference>
<dbReference type="PANTHER" id="PTHR43615">
    <property type="entry name" value="PHOSPHOENOLPYRUVATE SYNTHASE-RELATED"/>
    <property type="match status" value="1"/>
</dbReference>
<proteinExistence type="predicted"/>